<protein>
    <submittedName>
        <fullName evidence="1">Uncharacterized protein</fullName>
    </submittedName>
</protein>
<reference evidence="1" key="1">
    <citation type="journal article" date="2014" name="Front. Microbiol.">
        <title>High frequency of phylogenetically diverse reductive dehalogenase-homologous genes in deep subseafloor sedimentary metagenomes.</title>
        <authorList>
            <person name="Kawai M."/>
            <person name="Futagami T."/>
            <person name="Toyoda A."/>
            <person name="Takaki Y."/>
            <person name="Nishi S."/>
            <person name="Hori S."/>
            <person name="Arai W."/>
            <person name="Tsubouchi T."/>
            <person name="Morono Y."/>
            <person name="Uchiyama I."/>
            <person name="Ito T."/>
            <person name="Fujiyama A."/>
            <person name="Inagaki F."/>
            <person name="Takami H."/>
        </authorList>
    </citation>
    <scope>NUCLEOTIDE SEQUENCE</scope>
    <source>
        <strain evidence="1">Expedition CK06-06</strain>
    </source>
</reference>
<dbReference type="AlphaFoldDB" id="X1DYL6"/>
<organism evidence="1">
    <name type="scientific">marine sediment metagenome</name>
    <dbReference type="NCBI Taxonomy" id="412755"/>
    <lineage>
        <taxon>unclassified sequences</taxon>
        <taxon>metagenomes</taxon>
        <taxon>ecological metagenomes</taxon>
    </lineage>
</organism>
<evidence type="ECO:0000313" key="1">
    <source>
        <dbReference type="EMBL" id="GAH13300.1"/>
    </source>
</evidence>
<comment type="caution">
    <text evidence="1">The sequence shown here is derived from an EMBL/GenBank/DDBJ whole genome shotgun (WGS) entry which is preliminary data.</text>
</comment>
<sequence length="102" mass="11631">YNIFPPEQAEAISKIYLSKIKEERAAMRPLAKEIIPNAVKATTDGMSVISVFDVKEGKLEECLALQQKQLLDYHVIPGYKYKMEVRFNVVEAIEMLGMKIPE</sequence>
<feature type="non-terminal residue" evidence="1">
    <location>
        <position position="1"/>
    </location>
</feature>
<dbReference type="EMBL" id="BART01030021">
    <property type="protein sequence ID" value="GAH13300.1"/>
    <property type="molecule type" value="Genomic_DNA"/>
</dbReference>
<accession>X1DYL6</accession>
<gene>
    <name evidence="1" type="ORF">S01H4_52525</name>
</gene>
<name>X1DYL6_9ZZZZ</name>
<proteinExistence type="predicted"/>